<dbReference type="EMBL" id="CAMKVN010012318">
    <property type="protein sequence ID" value="CAI2195340.1"/>
    <property type="molecule type" value="Genomic_DNA"/>
</dbReference>
<reference evidence="1" key="1">
    <citation type="submission" date="2022-08" db="EMBL/GenBank/DDBJ databases">
        <authorList>
            <person name="Kallberg Y."/>
            <person name="Tangrot J."/>
            <person name="Rosling A."/>
        </authorList>
    </citation>
    <scope>NUCLEOTIDE SEQUENCE</scope>
    <source>
        <strain evidence="1">Wild A</strain>
    </source>
</reference>
<comment type="caution">
    <text evidence="1">The sequence shown here is derived from an EMBL/GenBank/DDBJ whole genome shotgun (WGS) entry which is preliminary data.</text>
</comment>
<dbReference type="AlphaFoldDB" id="A0A9W4T851"/>
<protein>
    <submittedName>
        <fullName evidence="1">13934_t:CDS:1</fullName>
    </submittedName>
</protein>
<accession>A0A9W4T851</accession>
<evidence type="ECO:0000313" key="1">
    <source>
        <dbReference type="EMBL" id="CAI2195340.1"/>
    </source>
</evidence>
<evidence type="ECO:0000313" key="2">
    <source>
        <dbReference type="Proteomes" id="UP001153678"/>
    </source>
</evidence>
<feature type="non-terminal residue" evidence="1">
    <location>
        <position position="443"/>
    </location>
</feature>
<keyword evidence="2" id="KW-1185">Reference proteome</keyword>
<dbReference type="Proteomes" id="UP001153678">
    <property type="component" value="Unassembled WGS sequence"/>
</dbReference>
<dbReference type="OrthoDB" id="2448101at2759"/>
<name>A0A9W4T851_9GLOM</name>
<sequence length="443" mass="50622">MISDISEPGFKYFLNTPCQTWDAVRYHESWEDNNLGLDKATLTRSFHKQLEIIKSQGTEEEKENAIRLENQFKPPTFVSVFRLSNTTATHGTASSHGYGLRLRCWLQLTMELRLRMVMDCVSAAESTKTGLIDNFWMKRRNFMEHENMKVNSTFLSCNGIQIGCFGNNVQKHKRSYENLEPSGVEIPTKGDNVNVPKRKKNIDDYFPRNVTQETVNNDDELSGVTLVNIPKIPDQYYKDGYTTLSPRSPALNNSLAEPPMLVDSINNPFLEKDEVDDDILIIDDIDDLCFMDGNPADGYKIEETNVSHLFRKYQNNSINIAKTEGLFIESNVHEILSLSSIFLLIPDSHSRKMIDIFGSPLLDEIHQQIIPTQQTALDSECEAKFRDAIKRVTKESFSHATDWLMTELSNNKPLKDNMGFVILDCIRSLPFTKIKNDPSEMTL</sequence>
<proteinExistence type="predicted"/>
<organism evidence="1 2">
    <name type="scientific">Funneliformis geosporum</name>
    <dbReference type="NCBI Taxonomy" id="1117311"/>
    <lineage>
        <taxon>Eukaryota</taxon>
        <taxon>Fungi</taxon>
        <taxon>Fungi incertae sedis</taxon>
        <taxon>Mucoromycota</taxon>
        <taxon>Glomeromycotina</taxon>
        <taxon>Glomeromycetes</taxon>
        <taxon>Glomerales</taxon>
        <taxon>Glomeraceae</taxon>
        <taxon>Funneliformis</taxon>
    </lineage>
</organism>
<gene>
    <name evidence="1" type="ORF">FWILDA_LOCUS17027</name>
</gene>